<gene>
    <name evidence="1" type="ORF">JK636_07675</name>
</gene>
<sequence>MLETTPDLDLNKYRKLSEKFICGVPGTFKLNFFYDIFYSFLPYPFFNYFPPSIYTVSIDCIFAVTDKRIIVFEKDNADNIDKNYIHSFDYDEVKVEYKKKLGTRIFVVEKLKKNYFSMEDNMFRIEISSKFITQAENINTQLLKHKIH</sequence>
<accession>A0ABS1T8K3</accession>
<proteinExistence type="predicted"/>
<keyword evidence="2" id="KW-1185">Reference proteome</keyword>
<comment type="caution">
    <text evidence="1">The sequence shown here is derived from an EMBL/GenBank/DDBJ whole genome shotgun (WGS) entry which is preliminary data.</text>
</comment>
<protein>
    <submittedName>
        <fullName evidence="1">Uncharacterized protein</fullName>
    </submittedName>
</protein>
<dbReference type="EMBL" id="JAESWC010000002">
    <property type="protein sequence ID" value="MBL4935635.1"/>
    <property type="molecule type" value="Genomic_DNA"/>
</dbReference>
<dbReference type="RefSeq" id="WP_202748231.1">
    <property type="nucleotide sequence ID" value="NZ_JAESWC010000002.1"/>
</dbReference>
<organism evidence="1 2">
    <name type="scientific">Clostridium rhizosphaerae</name>
    <dbReference type="NCBI Taxonomy" id="2803861"/>
    <lineage>
        <taxon>Bacteria</taxon>
        <taxon>Bacillati</taxon>
        <taxon>Bacillota</taxon>
        <taxon>Clostridia</taxon>
        <taxon>Eubacteriales</taxon>
        <taxon>Clostridiaceae</taxon>
        <taxon>Clostridium</taxon>
    </lineage>
</organism>
<evidence type="ECO:0000313" key="2">
    <source>
        <dbReference type="Proteomes" id="UP000632377"/>
    </source>
</evidence>
<reference evidence="1 2" key="1">
    <citation type="submission" date="2021-01" db="EMBL/GenBank/DDBJ databases">
        <title>Genome public.</title>
        <authorList>
            <person name="Liu C."/>
            <person name="Sun Q."/>
        </authorList>
    </citation>
    <scope>NUCLEOTIDE SEQUENCE [LARGE SCALE GENOMIC DNA]</scope>
    <source>
        <strain evidence="1 2">YIM B02515</strain>
    </source>
</reference>
<name>A0ABS1T8K3_9CLOT</name>
<dbReference type="Proteomes" id="UP000632377">
    <property type="component" value="Unassembled WGS sequence"/>
</dbReference>
<evidence type="ECO:0000313" key="1">
    <source>
        <dbReference type="EMBL" id="MBL4935635.1"/>
    </source>
</evidence>